<dbReference type="PANTHER" id="PTHR35458:SF2">
    <property type="entry name" value="SLR0755 PROTEIN"/>
    <property type="match status" value="1"/>
</dbReference>
<comment type="caution">
    <text evidence="2">The sequence shown here is derived from an EMBL/GenBank/DDBJ whole genome shotgun (WGS) entry which is preliminary data.</text>
</comment>
<dbReference type="AlphaFoldDB" id="A0A2S9IPY6"/>
<dbReference type="InterPro" id="IPR021139">
    <property type="entry name" value="NYN"/>
</dbReference>
<organism evidence="2 3">
    <name type="scientific">Phyllobacterium phragmitis</name>
    <dbReference type="NCBI Taxonomy" id="2670329"/>
    <lineage>
        <taxon>Bacteria</taxon>
        <taxon>Pseudomonadati</taxon>
        <taxon>Pseudomonadota</taxon>
        <taxon>Alphaproteobacteria</taxon>
        <taxon>Hyphomicrobiales</taxon>
        <taxon>Phyllobacteriaceae</taxon>
        <taxon>Phyllobacterium</taxon>
    </lineage>
</organism>
<dbReference type="Gene3D" id="3.40.50.1010">
    <property type="entry name" value="5'-nuclease"/>
    <property type="match status" value="1"/>
</dbReference>
<gene>
    <name evidence="2" type="ORF">C5748_15975</name>
</gene>
<dbReference type="InterPro" id="IPR047140">
    <property type="entry name" value="LabA"/>
</dbReference>
<name>A0A2S9IPY6_9HYPH</name>
<evidence type="ECO:0000259" key="1">
    <source>
        <dbReference type="Pfam" id="PF01936"/>
    </source>
</evidence>
<keyword evidence="3" id="KW-1185">Reference proteome</keyword>
<feature type="domain" description="NYN" evidence="1">
    <location>
        <begin position="51"/>
        <end position="198"/>
    </location>
</feature>
<evidence type="ECO:0000313" key="2">
    <source>
        <dbReference type="EMBL" id="PRD42589.1"/>
    </source>
</evidence>
<dbReference type="Proteomes" id="UP000239434">
    <property type="component" value="Unassembled WGS sequence"/>
</dbReference>
<dbReference type="GO" id="GO:0004540">
    <property type="term" value="F:RNA nuclease activity"/>
    <property type="evidence" value="ECO:0007669"/>
    <property type="project" value="InterPro"/>
</dbReference>
<reference evidence="2 3" key="1">
    <citation type="submission" date="2018-02" db="EMBL/GenBank/DDBJ databases">
        <title>The draft genome of Phyllobacterium sp. 1N-3.</title>
        <authorList>
            <person name="Liu L."/>
            <person name="Li L."/>
            <person name="Zhang X."/>
            <person name="Wang T."/>
            <person name="Liang L."/>
        </authorList>
    </citation>
    <scope>NUCLEOTIDE SEQUENCE [LARGE SCALE GENOMIC DNA]</scope>
    <source>
        <strain evidence="2 3">1N-3</strain>
    </source>
</reference>
<dbReference type="PANTHER" id="PTHR35458">
    <property type="entry name" value="SLR0755 PROTEIN"/>
    <property type="match status" value="1"/>
</dbReference>
<proteinExistence type="predicted"/>
<dbReference type="EMBL" id="PVBR01000011">
    <property type="protein sequence ID" value="PRD42589.1"/>
    <property type="molecule type" value="Genomic_DNA"/>
</dbReference>
<dbReference type="Pfam" id="PF01936">
    <property type="entry name" value="NYN"/>
    <property type="match status" value="1"/>
</dbReference>
<sequence length="209" mass="23958">MHDTATYSRARTRFTRFSFFIEIARSGSEDLRKPARPEEFLRSPYEFQKCCVLLDGSYIDSISTNRQFDFIKFASAMRQNYSVTNFVYFSLVPRYEEIFPKRRLLDWLSYNGYIVREKHAKMPFSQSPTGLRGSLSLEIAISALEACDNTDGFVLATNDSDMCAAIRALQKRTKWVALVGGVADTAPWLDDELRRTADICLPLDPMMKA</sequence>
<accession>A0A2S9IPY6</accession>
<protein>
    <recommendedName>
        <fullName evidence="1">NYN domain-containing protein</fullName>
    </recommendedName>
</protein>
<evidence type="ECO:0000313" key="3">
    <source>
        <dbReference type="Proteomes" id="UP000239434"/>
    </source>
</evidence>